<dbReference type="AlphaFoldDB" id="A0A2S3U1Q3"/>
<proteinExistence type="predicted"/>
<dbReference type="EMBL" id="NKCZ01000125">
    <property type="protein sequence ID" value="POD81966.1"/>
    <property type="molecule type" value="Genomic_DNA"/>
</dbReference>
<feature type="domain" description="Alpha/beta hydrolase fold-3" evidence="1">
    <location>
        <begin position="19"/>
        <end position="47"/>
    </location>
</feature>
<dbReference type="GO" id="GO:0016787">
    <property type="term" value="F:hydrolase activity"/>
    <property type="evidence" value="ECO:0007669"/>
    <property type="project" value="InterPro"/>
</dbReference>
<evidence type="ECO:0000313" key="2">
    <source>
        <dbReference type="EMBL" id="POD81966.1"/>
    </source>
</evidence>
<organism evidence="2 3">
    <name type="scientific">Lactiplantibacillus plantarum subsp. plantarum</name>
    <dbReference type="NCBI Taxonomy" id="337330"/>
    <lineage>
        <taxon>Bacteria</taxon>
        <taxon>Bacillati</taxon>
        <taxon>Bacillota</taxon>
        <taxon>Bacilli</taxon>
        <taxon>Lactobacillales</taxon>
        <taxon>Lactobacillaceae</taxon>
        <taxon>Lactiplantibacillus</taxon>
    </lineage>
</organism>
<protein>
    <recommendedName>
        <fullName evidence="1">Alpha/beta hydrolase fold-3 domain-containing protein</fullName>
    </recommendedName>
</protein>
<dbReference type="InterPro" id="IPR013094">
    <property type="entry name" value="AB_hydrolase_3"/>
</dbReference>
<accession>A0A2S3U1Q3</accession>
<dbReference type="Pfam" id="PF07859">
    <property type="entry name" value="Abhydrolase_3"/>
    <property type="match status" value="1"/>
</dbReference>
<evidence type="ECO:0000259" key="1">
    <source>
        <dbReference type="Pfam" id="PF07859"/>
    </source>
</evidence>
<gene>
    <name evidence="2" type="ORF">S101258_02998</name>
</gene>
<dbReference type="Proteomes" id="UP000236990">
    <property type="component" value="Unassembled WGS sequence"/>
</dbReference>
<reference evidence="2 3" key="1">
    <citation type="submission" date="2017-06" db="EMBL/GenBank/DDBJ databases">
        <title>Genome sequence of Lactobacillus plantarum subsp. plantarum strain SRCM101258.</title>
        <authorList>
            <person name="Cho S.H."/>
        </authorList>
    </citation>
    <scope>NUCLEOTIDE SEQUENCE [LARGE SCALE GENOMIC DNA]</scope>
    <source>
        <strain evidence="2 3">SRCM101258</strain>
    </source>
</reference>
<evidence type="ECO:0000313" key="3">
    <source>
        <dbReference type="Proteomes" id="UP000236990"/>
    </source>
</evidence>
<comment type="caution">
    <text evidence="2">The sequence shown here is derived from an EMBL/GenBank/DDBJ whole genome shotgun (WGS) entry which is preliminary data.</text>
</comment>
<sequence length="54" mass="5748">MAVFPGNNTVLFKAWSQLKSHCEILNVDYSLAPEAPAPAGILDGLAIFPIFGTT</sequence>
<name>A0A2S3U1Q3_LACPN</name>